<name>A0A1A9ZXM3_GLOPL</name>
<protein>
    <recommendedName>
        <fullName evidence="5">PAP-associated domain-containing protein</fullName>
    </recommendedName>
</protein>
<dbReference type="Proteomes" id="UP000092445">
    <property type="component" value="Unassembled WGS sequence"/>
</dbReference>
<dbReference type="Gene3D" id="3.30.460.10">
    <property type="entry name" value="Beta Polymerase, domain 2"/>
    <property type="match status" value="1"/>
</dbReference>
<dbReference type="Pfam" id="PF23712">
    <property type="entry name" value="Mkg_C"/>
    <property type="match status" value="1"/>
</dbReference>
<evidence type="ECO:0000259" key="2">
    <source>
        <dbReference type="Pfam" id="PF23712"/>
    </source>
</evidence>
<dbReference type="EnsemblMetazoa" id="GPAI028286-RA">
    <property type="protein sequence ID" value="GPAI028286-PA"/>
    <property type="gene ID" value="GPAI028286"/>
</dbReference>
<dbReference type="GO" id="GO:0050265">
    <property type="term" value="F:RNA uridylyltransferase activity"/>
    <property type="evidence" value="ECO:0007669"/>
    <property type="project" value="TreeGrafter"/>
</dbReference>
<organism evidence="3 4">
    <name type="scientific">Glossina pallidipes</name>
    <name type="common">Tsetse fly</name>
    <dbReference type="NCBI Taxonomy" id="7398"/>
    <lineage>
        <taxon>Eukaryota</taxon>
        <taxon>Metazoa</taxon>
        <taxon>Ecdysozoa</taxon>
        <taxon>Arthropoda</taxon>
        <taxon>Hexapoda</taxon>
        <taxon>Insecta</taxon>
        <taxon>Pterygota</taxon>
        <taxon>Neoptera</taxon>
        <taxon>Endopterygota</taxon>
        <taxon>Diptera</taxon>
        <taxon>Brachycera</taxon>
        <taxon>Muscomorpha</taxon>
        <taxon>Hippoboscoidea</taxon>
        <taxon>Glossinidae</taxon>
        <taxon>Glossina</taxon>
    </lineage>
</organism>
<dbReference type="Gene3D" id="1.10.1410.10">
    <property type="match status" value="1"/>
</dbReference>
<dbReference type="PANTHER" id="PTHR12271">
    <property type="entry name" value="POLY A POLYMERASE CID PAP -RELATED"/>
    <property type="match status" value="1"/>
</dbReference>
<accession>A0A1A9ZXM3</accession>
<proteinExistence type="predicted"/>
<dbReference type="VEuPathDB" id="VectorBase:GPAI028286"/>
<dbReference type="SUPFAM" id="SSF81301">
    <property type="entry name" value="Nucleotidyltransferase"/>
    <property type="match status" value="1"/>
</dbReference>
<dbReference type="AlphaFoldDB" id="A0A1A9ZXM3"/>
<evidence type="ECO:0000313" key="4">
    <source>
        <dbReference type="Proteomes" id="UP000092445"/>
    </source>
</evidence>
<evidence type="ECO:0000259" key="1">
    <source>
        <dbReference type="Pfam" id="PF22600"/>
    </source>
</evidence>
<keyword evidence="4" id="KW-1185">Reference proteome</keyword>
<reference evidence="3" key="2">
    <citation type="submission" date="2020-05" db="UniProtKB">
        <authorList>
            <consortium name="EnsemblMetazoa"/>
        </authorList>
    </citation>
    <scope>IDENTIFICATION</scope>
    <source>
        <strain evidence="3">IAEA</strain>
    </source>
</reference>
<dbReference type="InterPro" id="IPR054708">
    <property type="entry name" value="MTPAP-like_central"/>
</dbReference>
<dbReference type="InterPro" id="IPR043519">
    <property type="entry name" value="NT_sf"/>
</dbReference>
<reference evidence="4" key="1">
    <citation type="submission" date="2014-03" db="EMBL/GenBank/DDBJ databases">
        <authorList>
            <person name="Aksoy S."/>
            <person name="Warren W."/>
            <person name="Wilson R.K."/>
        </authorList>
    </citation>
    <scope>NUCLEOTIDE SEQUENCE [LARGE SCALE GENOMIC DNA]</scope>
    <source>
        <strain evidence="4">IAEA</strain>
    </source>
</reference>
<dbReference type="Pfam" id="PF22600">
    <property type="entry name" value="MTPAP-like_central"/>
    <property type="match status" value="1"/>
</dbReference>
<dbReference type="SUPFAM" id="SSF81631">
    <property type="entry name" value="PAP/OAS1 substrate-binding domain"/>
    <property type="match status" value="1"/>
</dbReference>
<evidence type="ECO:0000313" key="3">
    <source>
        <dbReference type="EnsemblMetazoa" id="GPAI028286-PA"/>
    </source>
</evidence>
<feature type="domain" description="Poly(A) RNA polymerase mitochondrial-like central palm" evidence="1">
    <location>
        <begin position="76"/>
        <end position="198"/>
    </location>
</feature>
<dbReference type="STRING" id="7398.A0A1A9ZXM3"/>
<dbReference type="CDD" id="cd05402">
    <property type="entry name" value="NT_PAP_TUTase"/>
    <property type="match status" value="1"/>
</dbReference>
<feature type="domain" description="Monkey King protein C-terminal" evidence="2">
    <location>
        <begin position="456"/>
        <end position="641"/>
    </location>
</feature>
<dbReference type="PANTHER" id="PTHR12271:SF138">
    <property type="entry name" value="GH05885P"/>
    <property type="match status" value="1"/>
</dbReference>
<sequence>MNGLKGSDVEKLHRPKHNKKLNRYKAALKFLNTPEKLEERSRIHESLKNCKPGEELQSIFKILSVDHECLELIFIRIRKCLAKELKILADQLKIFAFGSIATNLALRDCDIDVYIDVPSMRLQSTESRRSQQKWDPLNRKIFNRVYRALIQSKHFLDVLAIRSARVPIIKCKHKDTGFSVDINLSCPSSVDSTRFLQALVEADVRIHSMLLFLKIWAKHMQIVKYGNMSSYCLIILAIFYLQQPLENYNNLTILLPIKKLQANCNEHLVQGVNYAFELESNENKPCLPPSITTFELIKGFFGFYKSCDLSSCVLSPYLGCSIPRDDFVNDSINFFEYHNQLLTISQYFNKDPERIDRLRTDTCFCVQDPFCLNQNVAKSINGTNEEYFEYCLANVVSICENNHNTVELYEKLIYDLCDPFAIVPTKANEKNHVEPSGILNGTSERPQQLDNEKQQHVSFVFTPSRNDIKAIIAHKDSQSLGDNLQIFKYWSKCYIKAVEIILSKLYRLELKENSTQQEEKRSLSDDSRKCEDMKSWLISGSIDLWTSRYHQKTHDRTFMEYHMDQTERLYKARFQNPLYSVDITALLTLTVAMKYQSIELRLNLPNDSSEIILNKKHPLKRFFNMLKCTVANFSLKEALQSSLIS</sequence>
<dbReference type="GO" id="GO:0031123">
    <property type="term" value="P:RNA 3'-end processing"/>
    <property type="evidence" value="ECO:0007669"/>
    <property type="project" value="TreeGrafter"/>
</dbReference>
<evidence type="ECO:0008006" key="5">
    <source>
        <dbReference type="Google" id="ProtNLM"/>
    </source>
</evidence>
<dbReference type="InterPro" id="IPR056628">
    <property type="entry name" value="Mkg_C"/>
</dbReference>